<evidence type="ECO:0000256" key="3">
    <source>
        <dbReference type="ARBA" id="ARBA00022777"/>
    </source>
</evidence>
<dbReference type="Pfam" id="PF08544">
    <property type="entry name" value="GHMP_kinases_C"/>
    <property type="match status" value="1"/>
</dbReference>
<dbReference type="InterPro" id="IPR036554">
    <property type="entry name" value="GHMP_kinase_C_sf"/>
</dbReference>
<organism evidence="8 9">
    <name type="scientific">Brumimicrobium salinarum</name>
    <dbReference type="NCBI Taxonomy" id="2058658"/>
    <lineage>
        <taxon>Bacteria</taxon>
        <taxon>Pseudomonadati</taxon>
        <taxon>Bacteroidota</taxon>
        <taxon>Flavobacteriia</taxon>
        <taxon>Flavobacteriales</taxon>
        <taxon>Crocinitomicaceae</taxon>
        <taxon>Brumimicrobium</taxon>
    </lineage>
</organism>
<dbReference type="InterPro" id="IPR014606">
    <property type="entry name" value="Heptose_7-P_kinase"/>
</dbReference>
<name>A0A2I0R4T4_9FLAO</name>
<feature type="domain" description="GHMP kinase N-terminal" evidence="6">
    <location>
        <begin position="92"/>
        <end position="167"/>
    </location>
</feature>
<dbReference type="PANTHER" id="PTHR32463">
    <property type="entry name" value="L-FUCOSE KINASE"/>
    <property type="match status" value="1"/>
</dbReference>
<dbReference type="InterPro" id="IPR020568">
    <property type="entry name" value="Ribosomal_Su5_D2-typ_SF"/>
</dbReference>
<gene>
    <name evidence="8" type="ORF">CW751_03505</name>
</gene>
<comment type="caution">
    <text evidence="8">The sequence shown here is derived from an EMBL/GenBank/DDBJ whole genome shotgun (WGS) entry which is preliminary data.</text>
</comment>
<evidence type="ECO:0000313" key="8">
    <source>
        <dbReference type="EMBL" id="PKR81602.1"/>
    </source>
</evidence>
<dbReference type="SUPFAM" id="SSF55060">
    <property type="entry name" value="GHMP Kinase, C-terminal domain"/>
    <property type="match status" value="1"/>
</dbReference>
<dbReference type="PANTHER" id="PTHR32463:SF0">
    <property type="entry name" value="L-FUCOSE KINASE"/>
    <property type="match status" value="1"/>
</dbReference>
<dbReference type="OrthoDB" id="9812992at2"/>
<dbReference type="Pfam" id="PF00288">
    <property type="entry name" value="GHMP_kinases_N"/>
    <property type="match status" value="1"/>
</dbReference>
<sequence length="342" mass="37676">MKYISKAPFRIGIAGGGTDVSPYSDEFGGAVLNASIDLHATVVIVPRTDDKVIINAINNGVKHTFEAQEVLGEHPELKLQIGVYNRIIKDFVKKPLACEIITTMDVPTGSGLGTSSTLVVACIGAFVEWLGLPLGEYDIAQLAVQIERHDLQMAGGKQDQYAATFGGMNFMEFYEQNRVIVNPLRIKSEVLRDLEFHLLLFYTETQRESSKIIDLQRSNFEKKGSDAIQASHKLKEQAYKMKEAILKGNLSQIEVPLQESWENKKKLASGISNAAINTIYDTAISAGATGGKISGAGGGGFMIFYCPSNSRFDVIKALAEKGVKWQRYRFQNNGLETWTSQQ</sequence>
<feature type="domain" description="GHMP kinase C-terminal" evidence="7">
    <location>
        <begin position="241"/>
        <end position="322"/>
    </location>
</feature>
<evidence type="ECO:0000256" key="5">
    <source>
        <dbReference type="ARBA" id="ARBA00038121"/>
    </source>
</evidence>
<comment type="similarity">
    <text evidence="5">Belongs to the GHMP kinase family.</text>
</comment>
<keyword evidence="4" id="KW-0067">ATP-binding</keyword>
<dbReference type="SUPFAM" id="SSF54211">
    <property type="entry name" value="Ribosomal protein S5 domain 2-like"/>
    <property type="match status" value="1"/>
</dbReference>
<evidence type="ECO:0000256" key="1">
    <source>
        <dbReference type="ARBA" id="ARBA00022679"/>
    </source>
</evidence>
<keyword evidence="9" id="KW-1185">Reference proteome</keyword>
<dbReference type="InterPro" id="IPR052203">
    <property type="entry name" value="GHMP_Kinase-Related"/>
</dbReference>
<dbReference type="InterPro" id="IPR001174">
    <property type="entry name" value="HddA/FKP"/>
</dbReference>
<dbReference type="AlphaFoldDB" id="A0A2I0R4T4"/>
<keyword evidence="2" id="KW-0547">Nucleotide-binding</keyword>
<keyword evidence="1" id="KW-0808">Transferase</keyword>
<keyword evidence="3" id="KW-0418">Kinase</keyword>
<dbReference type="PRINTS" id="PR00960">
    <property type="entry name" value="LMBPPROTEIN"/>
</dbReference>
<protein>
    <submittedName>
        <fullName evidence="8">Dehydrogenase</fullName>
    </submittedName>
</protein>
<dbReference type="InterPro" id="IPR006204">
    <property type="entry name" value="GHMP_kinase_N_dom"/>
</dbReference>
<evidence type="ECO:0000256" key="4">
    <source>
        <dbReference type="ARBA" id="ARBA00022840"/>
    </source>
</evidence>
<dbReference type="EMBL" id="PJNI01000002">
    <property type="protein sequence ID" value="PKR81602.1"/>
    <property type="molecule type" value="Genomic_DNA"/>
</dbReference>
<proteinExistence type="inferred from homology"/>
<evidence type="ECO:0000259" key="6">
    <source>
        <dbReference type="Pfam" id="PF00288"/>
    </source>
</evidence>
<dbReference type="Proteomes" id="UP000236654">
    <property type="component" value="Unassembled WGS sequence"/>
</dbReference>
<evidence type="ECO:0000259" key="7">
    <source>
        <dbReference type="Pfam" id="PF08544"/>
    </source>
</evidence>
<evidence type="ECO:0000256" key="2">
    <source>
        <dbReference type="ARBA" id="ARBA00022741"/>
    </source>
</evidence>
<accession>A0A2I0R4T4</accession>
<reference evidence="8 9" key="1">
    <citation type="submission" date="2017-12" db="EMBL/GenBank/DDBJ databases">
        <title>The draft genome sequence of Brumimicrobium saltpan LHR20.</title>
        <authorList>
            <person name="Do Z.-J."/>
            <person name="Luo H.-R."/>
        </authorList>
    </citation>
    <scope>NUCLEOTIDE SEQUENCE [LARGE SCALE GENOMIC DNA]</scope>
    <source>
        <strain evidence="8 9">LHR20</strain>
    </source>
</reference>
<evidence type="ECO:0000313" key="9">
    <source>
        <dbReference type="Proteomes" id="UP000236654"/>
    </source>
</evidence>
<dbReference type="GO" id="GO:0050201">
    <property type="term" value="F:fucokinase activity"/>
    <property type="evidence" value="ECO:0007669"/>
    <property type="project" value="TreeGrafter"/>
</dbReference>
<dbReference type="PIRSF" id="PIRSF036406">
    <property type="entry name" value="Hept_kin"/>
    <property type="match status" value="1"/>
</dbReference>
<dbReference type="GO" id="GO:0005524">
    <property type="term" value="F:ATP binding"/>
    <property type="evidence" value="ECO:0007669"/>
    <property type="project" value="UniProtKB-KW"/>
</dbReference>
<dbReference type="RefSeq" id="WP_101333616.1">
    <property type="nucleotide sequence ID" value="NZ_PJNI01000002.1"/>
</dbReference>
<dbReference type="Gene3D" id="3.30.230.120">
    <property type="match status" value="1"/>
</dbReference>
<dbReference type="InterPro" id="IPR013750">
    <property type="entry name" value="GHMP_kinase_C_dom"/>
</dbReference>
<dbReference type="GO" id="GO:0042352">
    <property type="term" value="P:GDP-L-fucose salvage"/>
    <property type="evidence" value="ECO:0007669"/>
    <property type="project" value="TreeGrafter"/>
</dbReference>